<dbReference type="InterPro" id="IPR050207">
    <property type="entry name" value="Trans_regulatory_Fis"/>
</dbReference>
<dbReference type="Pfam" id="PF02954">
    <property type="entry name" value="HTH_8"/>
    <property type="match status" value="1"/>
</dbReference>
<dbReference type="PRINTS" id="PR01590">
    <property type="entry name" value="HTHFIS"/>
</dbReference>
<sequence>MKQCITNKLNEYLDILDGTPATGLHKLFIQEIEQTLIELVLKKEENNQTKTAKVLGLNRSTLRAKIKQYSIKYD</sequence>
<accession>A0A1W1BIL1</accession>
<dbReference type="PANTHER" id="PTHR47918">
    <property type="entry name" value="DNA-BINDING PROTEIN FIS"/>
    <property type="match status" value="1"/>
</dbReference>
<dbReference type="SUPFAM" id="SSF46689">
    <property type="entry name" value="Homeodomain-like"/>
    <property type="match status" value="1"/>
</dbReference>
<proteinExistence type="inferred from homology"/>
<dbReference type="PANTHER" id="PTHR47918:SF1">
    <property type="entry name" value="DNA-BINDING PROTEIN FIS"/>
    <property type="match status" value="1"/>
</dbReference>
<dbReference type="Gene3D" id="1.10.10.60">
    <property type="entry name" value="Homeodomain-like"/>
    <property type="match status" value="1"/>
</dbReference>
<dbReference type="PIRSF" id="PIRSF002097">
    <property type="entry name" value="DNA-binding_Fis"/>
    <property type="match status" value="1"/>
</dbReference>
<dbReference type="InterPro" id="IPR002197">
    <property type="entry name" value="HTH_Fis"/>
</dbReference>
<gene>
    <name evidence="5" type="ORF">MNB_SUP05-5-160</name>
</gene>
<evidence type="ECO:0000256" key="2">
    <source>
        <dbReference type="ARBA" id="ARBA00023125"/>
    </source>
</evidence>
<feature type="domain" description="DNA binding HTH" evidence="4">
    <location>
        <begin position="29"/>
        <end position="69"/>
    </location>
</feature>
<evidence type="ECO:0000256" key="1">
    <source>
        <dbReference type="ARBA" id="ARBA00008559"/>
    </source>
</evidence>
<reference evidence="5" key="1">
    <citation type="submission" date="2016-10" db="EMBL/GenBank/DDBJ databases">
        <authorList>
            <person name="de Groot N.N."/>
        </authorList>
    </citation>
    <scope>NUCLEOTIDE SEQUENCE</scope>
</reference>
<name>A0A1W1BIL1_9ZZZZ</name>
<protein>
    <recommendedName>
        <fullName evidence="3">Putative Fis-like DNA-binding protein</fullName>
    </recommendedName>
</protein>
<dbReference type="GO" id="GO:0043565">
    <property type="term" value="F:sequence-specific DNA binding"/>
    <property type="evidence" value="ECO:0007669"/>
    <property type="project" value="InterPro"/>
</dbReference>
<dbReference type="GO" id="GO:0006355">
    <property type="term" value="P:regulation of DNA-templated transcription"/>
    <property type="evidence" value="ECO:0007669"/>
    <property type="project" value="InterPro"/>
</dbReference>
<dbReference type="InterPro" id="IPR005412">
    <property type="entry name" value="Fis_DNA-bd"/>
</dbReference>
<organism evidence="5">
    <name type="scientific">hydrothermal vent metagenome</name>
    <dbReference type="NCBI Taxonomy" id="652676"/>
    <lineage>
        <taxon>unclassified sequences</taxon>
        <taxon>metagenomes</taxon>
        <taxon>ecological metagenomes</taxon>
    </lineage>
</organism>
<dbReference type="AlphaFoldDB" id="A0A1W1BIL1"/>
<dbReference type="InterPro" id="IPR009057">
    <property type="entry name" value="Homeodomain-like_sf"/>
</dbReference>
<comment type="similarity">
    <text evidence="1">Belongs to the transcriptional regulatory Fis family.</text>
</comment>
<evidence type="ECO:0000259" key="4">
    <source>
        <dbReference type="Pfam" id="PF02954"/>
    </source>
</evidence>
<evidence type="ECO:0000313" key="5">
    <source>
        <dbReference type="EMBL" id="SFV53382.1"/>
    </source>
</evidence>
<evidence type="ECO:0000256" key="3">
    <source>
        <dbReference type="ARBA" id="ARBA00029540"/>
    </source>
</evidence>
<dbReference type="EMBL" id="FPHJ01000011">
    <property type="protein sequence ID" value="SFV53382.1"/>
    <property type="molecule type" value="Genomic_DNA"/>
</dbReference>
<keyword evidence="2 5" id="KW-0238">DNA-binding</keyword>